<accession>A0AAW1LCW0</accession>
<dbReference type="EMBL" id="JASPKY010000121">
    <property type="protein sequence ID" value="KAK9732217.1"/>
    <property type="molecule type" value="Genomic_DNA"/>
</dbReference>
<evidence type="ECO:0000313" key="1">
    <source>
        <dbReference type="EMBL" id="KAK9732217.1"/>
    </source>
</evidence>
<dbReference type="AlphaFoldDB" id="A0AAW1LCW0"/>
<proteinExistence type="predicted"/>
<organism evidence="1 2">
    <name type="scientific">Popillia japonica</name>
    <name type="common">Japanese beetle</name>
    <dbReference type="NCBI Taxonomy" id="7064"/>
    <lineage>
        <taxon>Eukaryota</taxon>
        <taxon>Metazoa</taxon>
        <taxon>Ecdysozoa</taxon>
        <taxon>Arthropoda</taxon>
        <taxon>Hexapoda</taxon>
        <taxon>Insecta</taxon>
        <taxon>Pterygota</taxon>
        <taxon>Neoptera</taxon>
        <taxon>Endopterygota</taxon>
        <taxon>Coleoptera</taxon>
        <taxon>Polyphaga</taxon>
        <taxon>Scarabaeiformia</taxon>
        <taxon>Scarabaeidae</taxon>
        <taxon>Rutelinae</taxon>
        <taxon>Popillia</taxon>
    </lineage>
</organism>
<evidence type="ECO:0000313" key="2">
    <source>
        <dbReference type="Proteomes" id="UP001458880"/>
    </source>
</evidence>
<gene>
    <name evidence="1" type="ORF">QE152_g13077</name>
</gene>
<protein>
    <submittedName>
        <fullName evidence="1">Uncharacterized protein</fullName>
    </submittedName>
</protein>
<keyword evidence="2" id="KW-1185">Reference proteome</keyword>
<reference evidence="1 2" key="1">
    <citation type="journal article" date="2024" name="BMC Genomics">
        <title>De novo assembly and annotation of Popillia japonica's genome with initial clues to its potential as an invasive pest.</title>
        <authorList>
            <person name="Cucini C."/>
            <person name="Boschi S."/>
            <person name="Funari R."/>
            <person name="Cardaioli E."/>
            <person name="Iannotti N."/>
            <person name="Marturano G."/>
            <person name="Paoli F."/>
            <person name="Bruttini M."/>
            <person name="Carapelli A."/>
            <person name="Frati F."/>
            <person name="Nardi F."/>
        </authorList>
    </citation>
    <scope>NUCLEOTIDE SEQUENCE [LARGE SCALE GENOMIC DNA]</scope>
    <source>
        <strain evidence="1">DMR45628</strain>
    </source>
</reference>
<name>A0AAW1LCW0_POPJA</name>
<sequence>MWKWVEVVGKSEYLLTYAYDGWMQTSTSVHNIEREETGFDSGSGNLGSESGSWVDVRTITGRDYVHDDEETQAGYLLTNCWLPRQ</sequence>
<comment type="caution">
    <text evidence="1">The sequence shown here is derived from an EMBL/GenBank/DDBJ whole genome shotgun (WGS) entry which is preliminary data.</text>
</comment>
<dbReference type="Proteomes" id="UP001458880">
    <property type="component" value="Unassembled WGS sequence"/>
</dbReference>